<dbReference type="InterPro" id="IPR044880">
    <property type="entry name" value="NCX_ion-bd_dom_sf"/>
</dbReference>
<dbReference type="NCBIfam" id="TIGR00367">
    <property type="entry name" value="calcium/sodium antiporter"/>
    <property type="match status" value="1"/>
</dbReference>
<feature type="transmembrane region" description="Helical" evidence="5">
    <location>
        <begin position="6"/>
        <end position="23"/>
    </location>
</feature>
<dbReference type="InterPro" id="IPR004481">
    <property type="entry name" value="K/Na/Ca-exchanger"/>
</dbReference>
<reference evidence="7 8" key="1">
    <citation type="journal article" date="2011" name="Front. Microbiol.">
        <title>Genomic signatures of strain selection and enhancement in Bacillus atrophaeus var. globigii, a historical biowarfare simulant.</title>
        <authorList>
            <person name="Gibbons H.S."/>
            <person name="Broomall S.M."/>
            <person name="McNew L.A."/>
            <person name="Daligault H."/>
            <person name="Chapman C."/>
            <person name="Bruce D."/>
            <person name="Karavis M."/>
            <person name="Krepps M."/>
            <person name="McGregor P.A."/>
            <person name="Hong C."/>
            <person name="Park K.H."/>
            <person name="Akmal A."/>
            <person name="Feldman A."/>
            <person name="Lin J.S."/>
            <person name="Chang W.E."/>
            <person name="Higgs B.W."/>
            <person name="Demirev P."/>
            <person name="Lindquist J."/>
            <person name="Liem A."/>
            <person name="Fochler E."/>
            <person name="Read T.D."/>
            <person name="Tapia R."/>
            <person name="Johnson S."/>
            <person name="Bishop-Lilly K.A."/>
            <person name="Detter C."/>
            <person name="Han C."/>
            <person name="Sozhamannan S."/>
            <person name="Rosenzweig C.N."/>
            <person name="Skowronski E.W."/>
        </authorList>
    </citation>
    <scope>NUCLEOTIDE SEQUENCE [LARGE SCALE GENOMIC DNA]</scope>
    <source>
        <strain evidence="7 8">AIT1</strain>
    </source>
</reference>
<dbReference type="PANTHER" id="PTHR10846:SF8">
    <property type="entry name" value="INNER MEMBRANE PROTEIN YRBG"/>
    <property type="match status" value="1"/>
</dbReference>
<dbReference type="Gene3D" id="1.20.1420.30">
    <property type="entry name" value="NCX, central ion-binding region"/>
    <property type="match status" value="2"/>
</dbReference>
<evidence type="ECO:0000256" key="5">
    <source>
        <dbReference type="SAM" id="Phobius"/>
    </source>
</evidence>
<organism evidence="7 8">
    <name type="scientific">Aliidiomarina taiwanensis</name>
    <dbReference type="NCBI Taxonomy" id="946228"/>
    <lineage>
        <taxon>Bacteria</taxon>
        <taxon>Pseudomonadati</taxon>
        <taxon>Pseudomonadota</taxon>
        <taxon>Gammaproteobacteria</taxon>
        <taxon>Alteromonadales</taxon>
        <taxon>Idiomarinaceae</taxon>
        <taxon>Aliidiomarina</taxon>
    </lineage>
</organism>
<dbReference type="GO" id="GO:0005886">
    <property type="term" value="C:plasma membrane"/>
    <property type="evidence" value="ECO:0007669"/>
    <property type="project" value="TreeGrafter"/>
</dbReference>
<feature type="transmembrane region" description="Helical" evidence="5">
    <location>
        <begin position="268"/>
        <end position="288"/>
    </location>
</feature>
<dbReference type="InterPro" id="IPR004837">
    <property type="entry name" value="NaCa_Exmemb"/>
</dbReference>
<sequence length="327" mass="34222">MLVPIIALIVGLAVLVWSADKFIEGAANTSKVLGVPPLVIGMLVIGFGTSAPEIVVSVFAAAQGNPGLALGNAFGSNIANIGLVLGLSALLLPMTVSSGVLRRELPILLGVTLLAGYQLIDGEVSRVDALVLLAVFVVVLLWTLRQNGGSDDPLAAELEESMGSEQAPLKHSVTWLVVGLILLVASSRLLVWGAVEIAVALGVDDLIIGLTIVALGTSLPELAAAIVAIRKKEHDLALGNLIGSNLFNTLAVVGFAGLVAPISVAEEVLYRDWALVLGLTLLLTLFAWRPKSWLPARPARINRLEGSAFLLIYCAYVSWLVIGVVLN</sequence>
<dbReference type="Pfam" id="PF01699">
    <property type="entry name" value="Na_Ca_ex"/>
    <property type="match status" value="2"/>
</dbReference>
<dbReference type="AlphaFoldDB" id="A0A432X099"/>
<feature type="transmembrane region" description="Helical" evidence="5">
    <location>
        <begin position="207"/>
        <end position="229"/>
    </location>
</feature>
<dbReference type="PANTHER" id="PTHR10846">
    <property type="entry name" value="SODIUM/POTASSIUM/CALCIUM EXCHANGER"/>
    <property type="match status" value="1"/>
</dbReference>
<evidence type="ECO:0000256" key="2">
    <source>
        <dbReference type="ARBA" id="ARBA00022692"/>
    </source>
</evidence>
<evidence type="ECO:0000256" key="3">
    <source>
        <dbReference type="ARBA" id="ARBA00022989"/>
    </source>
</evidence>
<comment type="caution">
    <text evidence="7">The sequence shown here is derived from an EMBL/GenBank/DDBJ whole genome shotgun (WGS) entry which is preliminary data.</text>
</comment>
<dbReference type="GO" id="GO:0006874">
    <property type="term" value="P:intracellular calcium ion homeostasis"/>
    <property type="evidence" value="ECO:0007669"/>
    <property type="project" value="TreeGrafter"/>
</dbReference>
<feature type="domain" description="Sodium/calcium exchanger membrane region" evidence="6">
    <location>
        <begin position="5"/>
        <end position="143"/>
    </location>
</feature>
<dbReference type="GO" id="GO:0005262">
    <property type="term" value="F:calcium channel activity"/>
    <property type="evidence" value="ECO:0007669"/>
    <property type="project" value="TreeGrafter"/>
</dbReference>
<keyword evidence="4 5" id="KW-0472">Membrane</keyword>
<feature type="transmembrane region" description="Helical" evidence="5">
    <location>
        <begin position="308"/>
        <end position="326"/>
    </location>
</feature>
<feature type="transmembrane region" description="Helical" evidence="5">
    <location>
        <begin position="126"/>
        <end position="144"/>
    </location>
</feature>
<keyword evidence="8" id="KW-1185">Reference proteome</keyword>
<proteinExistence type="predicted"/>
<name>A0A432X099_9GAMM</name>
<dbReference type="EMBL" id="PIPQ01000006">
    <property type="protein sequence ID" value="RUO39362.1"/>
    <property type="molecule type" value="Genomic_DNA"/>
</dbReference>
<evidence type="ECO:0000256" key="4">
    <source>
        <dbReference type="ARBA" id="ARBA00023136"/>
    </source>
</evidence>
<protein>
    <submittedName>
        <fullName evidence="7">Calcium/sodium antiporter</fullName>
    </submittedName>
</protein>
<comment type="subcellular location">
    <subcellularLocation>
        <location evidence="1">Membrane</location>
        <topology evidence="1">Multi-pass membrane protein</topology>
    </subcellularLocation>
</comment>
<evidence type="ECO:0000313" key="8">
    <source>
        <dbReference type="Proteomes" id="UP000286976"/>
    </source>
</evidence>
<dbReference type="OrthoDB" id="9794225at2"/>
<feature type="domain" description="Sodium/calcium exchanger membrane region" evidence="6">
    <location>
        <begin position="172"/>
        <end position="320"/>
    </location>
</feature>
<gene>
    <name evidence="7" type="ORF">CWE15_09575</name>
</gene>
<feature type="transmembrane region" description="Helical" evidence="5">
    <location>
        <begin position="241"/>
        <end position="262"/>
    </location>
</feature>
<accession>A0A432X099</accession>
<feature type="transmembrane region" description="Helical" evidence="5">
    <location>
        <begin position="74"/>
        <end position="92"/>
    </location>
</feature>
<feature type="transmembrane region" description="Helical" evidence="5">
    <location>
        <begin position="173"/>
        <end position="195"/>
    </location>
</feature>
<dbReference type="RefSeq" id="WP_126757862.1">
    <property type="nucleotide sequence ID" value="NZ_PIPQ01000006.1"/>
</dbReference>
<evidence type="ECO:0000313" key="7">
    <source>
        <dbReference type="EMBL" id="RUO39362.1"/>
    </source>
</evidence>
<keyword evidence="2 5" id="KW-0812">Transmembrane</keyword>
<feature type="transmembrane region" description="Helical" evidence="5">
    <location>
        <begin position="35"/>
        <end position="62"/>
    </location>
</feature>
<dbReference type="GO" id="GO:0008273">
    <property type="term" value="F:calcium, potassium:sodium antiporter activity"/>
    <property type="evidence" value="ECO:0007669"/>
    <property type="project" value="TreeGrafter"/>
</dbReference>
<keyword evidence="3 5" id="KW-1133">Transmembrane helix</keyword>
<dbReference type="Proteomes" id="UP000286976">
    <property type="component" value="Unassembled WGS sequence"/>
</dbReference>
<evidence type="ECO:0000256" key="1">
    <source>
        <dbReference type="ARBA" id="ARBA00004141"/>
    </source>
</evidence>
<evidence type="ECO:0000259" key="6">
    <source>
        <dbReference type="Pfam" id="PF01699"/>
    </source>
</evidence>